<dbReference type="InterPro" id="IPR000209">
    <property type="entry name" value="Peptidase_S8/S53_dom"/>
</dbReference>
<dbReference type="eggNOG" id="COG1404">
    <property type="taxonomic scope" value="Bacteria"/>
</dbReference>
<dbReference type="EMBL" id="AVPK01000001">
    <property type="protein sequence ID" value="KGN39568.1"/>
    <property type="molecule type" value="Genomic_DNA"/>
</dbReference>
<comment type="caution">
    <text evidence="3">The sequence shown here is derived from an EMBL/GenBank/DDBJ whole genome shotgun (WGS) entry which is preliminary data.</text>
</comment>
<dbReference type="AlphaFoldDB" id="A0A0A0JQX2"/>
<sequence length="221" mass="22500">MTAVLGAALVAPPAASADQLDDGQWGRSAMGVDELNRVGTGKGITIALIDSPLDSSVPKLKGRVASTTTECLAPGGGRQKSTARDKSADHATSMASLIVGSGKGGGRRQGVAGIAPEATLRHYAVMFPLVNSSDPLGCGLSDPSIDNLSQATARAMRQAIKDGAKVISVSLSMSYTEQLVDALLEAYRAGVVRPFAGSGEVTVPTVANHMGRCLSAEPTAP</sequence>
<dbReference type="GO" id="GO:0006508">
    <property type="term" value="P:proteolysis"/>
    <property type="evidence" value="ECO:0007669"/>
    <property type="project" value="InterPro"/>
</dbReference>
<organism evidence="3 4">
    <name type="scientific">Knoellia subterranea KCTC 19937</name>
    <dbReference type="NCBI Taxonomy" id="1385521"/>
    <lineage>
        <taxon>Bacteria</taxon>
        <taxon>Bacillati</taxon>
        <taxon>Actinomycetota</taxon>
        <taxon>Actinomycetes</taxon>
        <taxon>Micrococcales</taxon>
        <taxon>Intrasporangiaceae</taxon>
        <taxon>Knoellia</taxon>
    </lineage>
</organism>
<comment type="similarity">
    <text evidence="1">Belongs to the peptidase S8 family.</text>
</comment>
<dbReference type="STRING" id="1385521.N803_01220"/>
<dbReference type="PROSITE" id="PS51892">
    <property type="entry name" value="SUBTILASE"/>
    <property type="match status" value="1"/>
</dbReference>
<dbReference type="GO" id="GO:0004252">
    <property type="term" value="F:serine-type endopeptidase activity"/>
    <property type="evidence" value="ECO:0007669"/>
    <property type="project" value="InterPro"/>
</dbReference>
<reference evidence="3 4" key="1">
    <citation type="submission" date="2013-08" db="EMBL/GenBank/DDBJ databases">
        <title>The genome sequence of Knoellia subterranea.</title>
        <authorList>
            <person name="Zhu W."/>
            <person name="Wang G."/>
        </authorList>
    </citation>
    <scope>NUCLEOTIDE SEQUENCE [LARGE SCALE GENOMIC DNA]</scope>
    <source>
        <strain evidence="3 4">KCTC 19937</strain>
    </source>
</reference>
<evidence type="ECO:0000313" key="3">
    <source>
        <dbReference type="EMBL" id="KGN39568.1"/>
    </source>
</evidence>
<proteinExistence type="inferred from homology"/>
<dbReference type="Proteomes" id="UP000030011">
    <property type="component" value="Unassembled WGS sequence"/>
</dbReference>
<dbReference type="Gene3D" id="3.40.50.200">
    <property type="entry name" value="Peptidase S8/S53 domain"/>
    <property type="match status" value="1"/>
</dbReference>
<keyword evidence="4" id="KW-1185">Reference proteome</keyword>
<evidence type="ECO:0000259" key="2">
    <source>
        <dbReference type="Pfam" id="PF00082"/>
    </source>
</evidence>
<feature type="domain" description="Peptidase S8/S53" evidence="2">
    <location>
        <begin position="41"/>
        <end position="183"/>
    </location>
</feature>
<comment type="caution">
    <text evidence="1">Lacks conserved residue(s) required for the propagation of feature annotation.</text>
</comment>
<dbReference type="Pfam" id="PF00082">
    <property type="entry name" value="Peptidase_S8"/>
    <property type="match status" value="1"/>
</dbReference>
<gene>
    <name evidence="3" type="ORF">N803_01220</name>
</gene>
<evidence type="ECO:0000313" key="4">
    <source>
        <dbReference type="Proteomes" id="UP000030011"/>
    </source>
</evidence>
<name>A0A0A0JQX2_9MICO</name>
<accession>A0A0A0JQX2</accession>
<evidence type="ECO:0000256" key="1">
    <source>
        <dbReference type="PROSITE-ProRule" id="PRU01240"/>
    </source>
</evidence>
<dbReference type="InterPro" id="IPR036852">
    <property type="entry name" value="Peptidase_S8/S53_dom_sf"/>
</dbReference>
<protein>
    <recommendedName>
        <fullName evidence="2">Peptidase S8/S53 domain-containing protein</fullName>
    </recommendedName>
</protein>
<dbReference type="SUPFAM" id="SSF52743">
    <property type="entry name" value="Subtilisin-like"/>
    <property type="match status" value="1"/>
</dbReference>